<protein>
    <submittedName>
        <fullName evidence="1">Acetamidase/formamidase</fullName>
    </submittedName>
</protein>
<dbReference type="PANTHER" id="PTHR31891">
    <property type="entry name" value="FORMAMIDASE C869.04-RELATED"/>
    <property type="match status" value="1"/>
</dbReference>
<dbReference type="SUPFAM" id="SSF141130">
    <property type="entry name" value="Acetamidase/Formamidase-like"/>
    <property type="match status" value="1"/>
</dbReference>
<dbReference type="RefSeq" id="WP_089839390.1">
    <property type="nucleotide sequence ID" value="NZ_FOZL01000001.1"/>
</dbReference>
<dbReference type="GO" id="GO:0016811">
    <property type="term" value="F:hydrolase activity, acting on carbon-nitrogen (but not peptide) bonds, in linear amides"/>
    <property type="evidence" value="ECO:0007669"/>
    <property type="project" value="InterPro"/>
</dbReference>
<organism evidence="1 2">
    <name type="scientific">Granulicella pectinivorans</name>
    <dbReference type="NCBI Taxonomy" id="474950"/>
    <lineage>
        <taxon>Bacteria</taxon>
        <taxon>Pseudomonadati</taxon>
        <taxon>Acidobacteriota</taxon>
        <taxon>Terriglobia</taxon>
        <taxon>Terriglobales</taxon>
        <taxon>Acidobacteriaceae</taxon>
        <taxon>Granulicella</taxon>
    </lineage>
</organism>
<dbReference type="Pfam" id="PF03069">
    <property type="entry name" value="FmdA_AmdA"/>
    <property type="match status" value="2"/>
</dbReference>
<dbReference type="Proteomes" id="UP000199024">
    <property type="component" value="Unassembled WGS sequence"/>
</dbReference>
<evidence type="ECO:0000313" key="1">
    <source>
        <dbReference type="EMBL" id="SFS14074.1"/>
    </source>
</evidence>
<reference evidence="1 2" key="1">
    <citation type="submission" date="2016-10" db="EMBL/GenBank/DDBJ databases">
        <authorList>
            <person name="de Groot N.N."/>
        </authorList>
    </citation>
    <scope>NUCLEOTIDE SEQUENCE [LARGE SCALE GENOMIC DNA]</scope>
    <source>
        <strain evidence="1 2">DSM 21001</strain>
    </source>
</reference>
<dbReference type="OrthoDB" id="9811740at2"/>
<proteinExistence type="predicted"/>
<accession>A0A1I6MEE1</accession>
<dbReference type="EMBL" id="FOZL01000001">
    <property type="protein sequence ID" value="SFS14074.1"/>
    <property type="molecule type" value="Genomic_DNA"/>
</dbReference>
<dbReference type="InterPro" id="IPR004304">
    <property type="entry name" value="FmdA_AmdA"/>
</dbReference>
<dbReference type="STRING" id="474950.SAMN05421771_2458"/>
<gene>
    <name evidence="1" type="ORF">SAMN05421771_2458</name>
</gene>
<evidence type="ECO:0000313" key="2">
    <source>
        <dbReference type="Proteomes" id="UP000199024"/>
    </source>
</evidence>
<dbReference type="Gene3D" id="3.10.28.20">
    <property type="entry name" value="Acetamidase/Formamidase-like domains"/>
    <property type="match status" value="1"/>
</dbReference>
<dbReference type="Gene3D" id="2.60.120.580">
    <property type="entry name" value="Acetamidase/Formamidase-like domains"/>
    <property type="match status" value="2"/>
</dbReference>
<keyword evidence="2" id="KW-1185">Reference proteome</keyword>
<dbReference type="PANTHER" id="PTHR31891:SF1">
    <property type="entry name" value="FORMAMIDASE C869.04-RELATED"/>
    <property type="match status" value="1"/>
</dbReference>
<dbReference type="AlphaFoldDB" id="A0A1I6MEE1"/>
<name>A0A1I6MEE1_9BACT</name>
<sequence>MTTHRLAAEPTHSVWNKDLLPRLSIAPGDTVLFECTDASGGQVKPGSTVADFLAIDRTKIHSLTGPVLIEGAEPGDVLQIDVLDVAHKGWAWTSVIAGLGFLDERFTEPYLFHWHLEGDVSRSLAPAVVPLRPFCGVMGVAQADAGEFRTRPPGAFGGNMDVRELSAGATLYLPVMVHGALFSCGDAHAAQGDGEVCINGMECPADVTLRFALHKNKTLAGPVIEAAPRTGEDGPAWVVVESGTDAFATAQAATSRMIDLLVVRWGFEPVQAYVLCSVAMKLRLSQVVNRPMVTVSAALAKSILPERSLF</sequence>